<dbReference type="RefSeq" id="WP_262874494.1">
    <property type="nucleotide sequence ID" value="NZ_BAABKW010000001.1"/>
</dbReference>
<dbReference type="EMBL" id="JBHTBE010000003">
    <property type="protein sequence ID" value="MFC7269561.1"/>
    <property type="molecule type" value="Genomic_DNA"/>
</dbReference>
<evidence type="ECO:0000313" key="2">
    <source>
        <dbReference type="Proteomes" id="UP001596507"/>
    </source>
</evidence>
<gene>
    <name evidence="1" type="ORF">ACFQRL_11365</name>
</gene>
<dbReference type="Proteomes" id="UP001596507">
    <property type="component" value="Unassembled WGS sequence"/>
</dbReference>
<proteinExistence type="predicted"/>
<keyword evidence="2" id="KW-1185">Reference proteome</keyword>
<reference evidence="2" key="1">
    <citation type="journal article" date="2019" name="Int. J. Syst. Evol. Microbiol.">
        <title>The Global Catalogue of Microorganisms (GCM) 10K type strain sequencing project: providing services to taxonomists for standard genome sequencing and annotation.</title>
        <authorList>
            <consortium name="The Broad Institute Genomics Platform"/>
            <consortium name="The Broad Institute Genome Sequencing Center for Infectious Disease"/>
            <person name="Wu L."/>
            <person name="Ma J."/>
        </authorList>
    </citation>
    <scope>NUCLEOTIDE SEQUENCE [LARGE SCALE GENOMIC DNA]</scope>
    <source>
        <strain evidence="2">CGMCC 1.15772</strain>
    </source>
</reference>
<accession>A0ABW2HEP5</accession>
<protein>
    <submittedName>
        <fullName evidence="1">Uncharacterized protein</fullName>
    </submittedName>
</protein>
<name>A0ABW2HEP5_9MICO</name>
<comment type="caution">
    <text evidence="1">The sequence shown here is derived from an EMBL/GenBank/DDBJ whole genome shotgun (WGS) entry which is preliminary data.</text>
</comment>
<evidence type="ECO:0000313" key="1">
    <source>
        <dbReference type="EMBL" id="MFC7269561.1"/>
    </source>
</evidence>
<organism evidence="1 2">
    <name type="scientific">Microbacterium fluvii</name>
    <dbReference type="NCBI Taxonomy" id="415215"/>
    <lineage>
        <taxon>Bacteria</taxon>
        <taxon>Bacillati</taxon>
        <taxon>Actinomycetota</taxon>
        <taxon>Actinomycetes</taxon>
        <taxon>Micrococcales</taxon>
        <taxon>Microbacteriaceae</taxon>
        <taxon>Microbacterium</taxon>
    </lineage>
</organism>
<sequence length="53" mass="5568">MGCIDTDYEKVLIDGCRQHPSSDAPMPVIDAHAFPMAGLAGVMMSLALPPAPE</sequence>